<dbReference type="Pfam" id="PF23030">
    <property type="entry name" value="SCAF11-like_C"/>
    <property type="match status" value="1"/>
</dbReference>
<reference evidence="3" key="1">
    <citation type="submission" date="2022-08" db="UniProtKB">
        <authorList>
            <consortium name="EnsemblMetazoa"/>
        </authorList>
    </citation>
    <scope>IDENTIFICATION</scope>
</reference>
<proteinExistence type="predicted"/>
<evidence type="ECO:0000313" key="3">
    <source>
        <dbReference type="EnsemblMetazoa" id="ACOM027435-PA.1"/>
    </source>
</evidence>
<dbReference type="VEuPathDB" id="VectorBase:ACON2_035771"/>
<feature type="domain" description="SFR19-like C-terminal" evidence="2">
    <location>
        <begin position="93"/>
        <end position="174"/>
    </location>
</feature>
<dbReference type="AlphaFoldDB" id="A0A8W7P8I5"/>
<feature type="region of interest" description="Disordered" evidence="1">
    <location>
        <begin position="1"/>
        <end position="95"/>
    </location>
</feature>
<protein>
    <recommendedName>
        <fullName evidence="2">SFR19-like C-terminal domain-containing protein</fullName>
    </recommendedName>
</protein>
<evidence type="ECO:0000259" key="2">
    <source>
        <dbReference type="Pfam" id="PF23030"/>
    </source>
</evidence>
<dbReference type="InterPro" id="IPR047157">
    <property type="entry name" value="PHRF1/Atg35"/>
</dbReference>
<accession>A0A8W7P8I5</accession>
<dbReference type="Proteomes" id="UP000075882">
    <property type="component" value="Unassembled WGS sequence"/>
</dbReference>
<dbReference type="PANTHER" id="PTHR12618:SF20">
    <property type="entry name" value="PHD AND RING FINGER DOMAIN-CONTAINING PROTEIN 1"/>
    <property type="match status" value="1"/>
</dbReference>
<evidence type="ECO:0000256" key="1">
    <source>
        <dbReference type="SAM" id="MobiDB-lite"/>
    </source>
</evidence>
<dbReference type="PANTHER" id="PTHR12618">
    <property type="entry name" value="PHD AND RING FINGER DOMAIN-CONTAINING PROTEIN 1"/>
    <property type="match status" value="1"/>
</dbReference>
<feature type="compositionally biased region" description="Low complexity" evidence="1">
    <location>
        <begin position="12"/>
        <end position="35"/>
    </location>
</feature>
<sequence>MDMLDSPPMHTHPSSKQQQQSNHQQHSNANSQPSAGRSSKPMPPTKAAKKSTNQFDSLGKAGRSRKGPHKRSKGGKSNQKGDTANDEDPSKLSDKEKYLKKLNRLERVVEEVKLVIKPYYNKKQINKDEYKDILRRAVPKICHSRTGEINPIKIQKLIKAYVRKIRGKRRISKKGSGGGGGGGGGVLGQLGMPMANSNSIII</sequence>
<feature type="compositionally biased region" description="Basic residues" evidence="1">
    <location>
        <begin position="62"/>
        <end position="74"/>
    </location>
</feature>
<dbReference type="InterPro" id="IPR057031">
    <property type="entry name" value="SFR19-like_C"/>
</dbReference>
<organism evidence="3">
    <name type="scientific">Anopheles coluzzii</name>
    <name type="common">African malaria mosquito</name>
    <dbReference type="NCBI Taxonomy" id="1518534"/>
    <lineage>
        <taxon>Eukaryota</taxon>
        <taxon>Metazoa</taxon>
        <taxon>Ecdysozoa</taxon>
        <taxon>Arthropoda</taxon>
        <taxon>Hexapoda</taxon>
        <taxon>Insecta</taxon>
        <taxon>Pterygota</taxon>
        <taxon>Neoptera</taxon>
        <taxon>Endopterygota</taxon>
        <taxon>Diptera</taxon>
        <taxon>Nematocera</taxon>
        <taxon>Culicoidea</taxon>
        <taxon>Culicidae</taxon>
        <taxon>Anophelinae</taxon>
        <taxon>Anopheles</taxon>
    </lineage>
</organism>
<name>A0A8W7P8I5_ANOCL</name>
<dbReference type="EnsemblMetazoa" id="ACOM027435-RA">
    <property type="protein sequence ID" value="ACOM027435-PA.1"/>
    <property type="gene ID" value="ACOM027435"/>
</dbReference>